<dbReference type="AlphaFoldDB" id="I1YHQ6"/>
<reference evidence="1 2" key="1">
    <citation type="journal article" date="2012" name="J. Bacteriol.">
        <title>Complete genome sequences of Methylophaga sp. strain JAM1 and Methylophaga sp. strain JAM7.</title>
        <authorList>
            <person name="Villeneuve C."/>
            <person name="Martineau C."/>
            <person name="Mauffrey F."/>
            <person name="Villemur R."/>
        </authorList>
    </citation>
    <scope>NUCLEOTIDE SEQUENCE [LARGE SCALE GENOMIC DNA]</scope>
    <source>
        <strain evidence="1 2">JAM7</strain>
    </source>
</reference>
<accession>I1YHQ6</accession>
<keyword evidence="2" id="KW-1185">Reference proteome</keyword>
<proteinExistence type="predicted"/>
<protein>
    <submittedName>
        <fullName evidence="1">Uncharacterized protein</fullName>
    </submittedName>
</protein>
<name>I1YHQ6_METFJ</name>
<dbReference type="PATRIC" id="fig|754477.3.peg.1280"/>
<organism evidence="1 2">
    <name type="scientific">Methylophaga frappieri (strain ATCC BAA-2434 / DSM 25690 / JAM7)</name>
    <dbReference type="NCBI Taxonomy" id="754477"/>
    <lineage>
        <taxon>Bacteria</taxon>
        <taxon>Pseudomonadati</taxon>
        <taxon>Pseudomonadota</taxon>
        <taxon>Gammaproteobacteria</taxon>
        <taxon>Thiotrichales</taxon>
        <taxon>Piscirickettsiaceae</taxon>
        <taxon>Methylophaga</taxon>
    </lineage>
</organism>
<evidence type="ECO:0000313" key="1">
    <source>
        <dbReference type="EMBL" id="AFJ02449.1"/>
    </source>
</evidence>
<sequence length="49" mass="5698">MTVAIPENTFDEEQLAERLELFRYTDMTQPLIQVLFPLQLPNDNTSDSI</sequence>
<dbReference type="HOGENOM" id="CLU_3137575_0_0_6"/>
<gene>
    <name evidence="1" type="ordered locus">Q7C_1299</name>
</gene>
<dbReference type="KEGG" id="mec:Q7C_1299"/>
<evidence type="ECO:0000313" key="2">
    <source>
        <dbReference type="Proteomes" id="UP000009145"/>
    </source>
</evidence>
<dbReference type="Proteomes" id="UP000009145">
    <property type="component" value="Chromosome"/>
</dbReference>
<dbReference type="EMBL" id="CP003380">
    <property type="protein sequence ID" value="AFJ02449.1"/>
    <property type="molecule type" value="Genomic_DNA"/>
</dbReference>
<dbReference type="RefSeq" id="WP_014703869.1">
    <property type="nucleotide sequence ID" value="NC_017856.1"/>
</dbReference>